<dbReference type="EMBL" id="SZON01001271">
    <property type="protein sequence ID" value="TKI91779.1"/>
    <property type="molecule type" value="Genomic_DNA"/>
</dbReference>
<dbReference type="InterPro" id="IPR002925">
    <property type="entry name" value="Dienelactn_hydro"/>
</dbReference>
<feature type="domain" description="Dienelactone hydrolase" evidence="1">
    <location>
        <begin position="3"/>
        <end position="54"/>
    </location>
</feature>
<dbReference type="Proteomes" id="UP000305222">
    <property type="component" value="Unassembled WGS sequence"/>
</dbReference>
<comment type="caution">
    <text evidence="2">The sequence shown here is derived from an EMBL/GenBank/DDBJ whole genome shotgun (WGS) entry which is preliminary data.</text>
</comment>
<evidence type="ECO:0000259" key="1">
    <source>
        <dbReference type="Pfam" id="PF01738"/>
    </source>
</evidence>
<dbReference type="Gene3D" id="3.40.50.1820">
    <property type="entry name" value="alpha/beta hydrolase"/>
    <property type="match status" value="1"/>
</dbReference>
<protein>
    <submittedName>
        <fullName evidence="2">Dienelactone hydrolase family protein</fullName>
    </submittedName>
</protein>
<dbReference type="AlphaFoldDB" id="A0A4U3AV10"/>
<evidence type="ECO:0000313" key="3">
    <source>
        <dbReference type="Proteomes" id="UP000305222"/>
    </source>
</evidence>
<feature type="non-terminal residue" evidence="2">
    <location>
        <position position="76"/>
    </location>
</feature>
<evidence type="ECO:0000313" key="2">
    <source>
        <dbReference type="EMBL" id="TKI91779.1"/>
    </source>
</evidence>
<dbReference type="InterPro" id="IPR029058">
    <property type="entry name" value="AB_hydrolase_fold"/>
</dbReference>
<keyword evidence="2" id="KW-0378">Hydrolase</keyword>
<dbReference type="SUPFAM" id="SSF53474">
    <property type="entry name" value="alpha/beta-Hydrolases"/>
    <property type="match status" value="1"/>
</dbReference>
<sequence>MKKKLALVIVHEIYGVNDHMHHVTHHFTSSQIDVFCPNLLQSQHTFHYSDEEKAYQYFVNHIGFTDGKKQIEEFIT</sequence>
<proteinExistence type="predicted"/>
<dbReference type="Pfam" id="PF01738">
    <property type="entry name" value="DLH"/>
    <property type="match status" value="1"/>
</dbReference>
<gene>
    <name evidence="2" type="ORF">FC699_21410</name>
</gene>
<dbReference type="GO" id="GO:0016787">
    <property type="term" value="F:hydrolase activity"/>
    <property type="evidence" value="ECO:0007669"/>
    <property type="project" value="UniProtKB-KW"/>
</dbReference>
<reference evidence="2 3" key="1">
    <citation type="journal article" date="2019" name="Environ. Microbiol.">
        <title>An active ?-lactamase is a part of an orchestrated cell wall stress resistance network of Bacillus subtilis and related rhizosphere species.</title>
        <authorList>
            <person name="Bucher T."/>
            <person name="Keren-Paz A."/>
            <person name="Hausser J."/>
            <person name="Olender T."/>
            <person name="Cytryn E."/>
            <person name="Kolodkin-Gal I."/>
        </authorList>
    </citation>
    <scope>NUCLEOTIDE SEQUENCE [LARGE SCALE GENOMIC DNA]</scope>
    <source>
        <strain evidence="2 3">I5</strain>
    </source>
</reference>
<organism evidence="2 3">
    <name type="scientific">Bacillus wiedmannii</name>
    <dbReference type="NCBI Taxonomy" id="1890302"/>
    <lineage>
        <taxon>Bacteria</taxon>
        <taxon>Bacillati</taxon>
        <taxon>Bacillota</taxon>
        <taxon>Bacilli</taxon>
        <taxon>Bacillales</taxon>
        <taxon>Bacillaceae</taxon>
        <taxon>Bacillus</taxon>
        <taxon>Bacillus cereus group</taxon>
    </lineage>
</organism>
<name>A0A4U3AV10_9BACI</name>
<accession>A0A4U3AV10</accession>